<dbReference type="CTD" id="9938551"/>
<dbReference type="OrthoDB" id="5827570at2759"/>
<reference evidence="1 2" key="1">
    <citation type="submission" date="2012-04" db="EMBL/GenBank/DDBJ databases">
        <title>The Genome Sequence of Loa loa.</title>
        <authorList>
            <consortium name="The Broad Institute Genome Sequencing Platform"/>
            <consortium name="Broad Institute Genome Sequencing Center for Infectious Disease"/>
            <person name="Nutman T.B."/>
            <person name="Fink D.L."/>
            <person name="Russ C."/>
            <person name="Young S."/>
            <person name="Zeng Q."/>
            <person name="Gargeya S."/>
            <person name="Alvarado L."/>
            <person name="Berlin A."/>
            <person name="Chapman S.B."/>
            <person name="Chen Z."/>
            <person name="Freedman E."/>
            <person name="Gellesch M."/>
            <person name="Goldberg J."/>
            <person name="Griggs A."/>
            <person name="Gujja S."/>
            <person name="Heilman E.R."/>
            <person name="Heiman D."/>
            <person name="Howarth C."/>
            <person name="Mehta T."/>
            <person name="Neiman D."/>
            <person name="Pearson M."/>
            <person name="Roberts A."/>
            <person name="Saif S."/>
            <person name="Shea T."/>
            <person name="Shenoy N."/>
            <person name="Sisk P."/>
            <person name="Stolte C."/>
            <person name="Sykes S."/>
            <person name="White J."/>
            <person name="Yandava C."/>
            <person name="Haas B."/>
            <person name="Henn M.R."/>
            <person name="Nusbaum C."/>
            <person name="Birren B."/>
        </authorList>
    </citation>
    <scope>NUCLEOTIDE SEQUENCE [LARGE SCALE GENOMIC DNA]</scope>
</reference>
<gene>
    <name evidence="1 3" type="ORF">LOAG_01179</name>
</gene>
<dbReference type="WBParaSite" id="EN70_5222">
    <property type="protein sequence ID" value="EN70_5222"/>
    <property type="gene ID" value="EN70_5222"/>
</dbReference>
<dbReference type="RefSeq" id="XP_003136767.1">
    <property type="nucleotide sequence ID" value="XM_003136719.1"/>
</dbReference>
<protein>
    <submittedName>
        <fullName evidence="3">HU-HIG domain-containing protein</fullName>
    </submittedName>
</protein>
<accession>A0A1S0U9N1</accession>
<dbReference type="KEGG" id="loa:LOAG_01179"/>
<proteinExistence type="predicted"/>
<evidence type="ECO:0000313" key="2">
    <source>
        <dbReference type="Proteomes" id="UP000095285"/>
    </source>
</evidence>
<organism evidence="2 3">
    <name type="scientific">Loa loa</name>
    <name type="common">Eye worm</name>
    <name type="synonym">Filaria loa</name>
    <dbReference type="NCBI Taxonomy" id="7209"/>
    <lineage>
        <taxon>Eukaryota</taxon>
        <taxon>Metazoa</taxon>
        <taxon>Ecdysozoa</taxon>
        <taxon>Nematoda</taxon>
        <taxon>Chromadorea</taxon>
        <taxon>Rhabditida</taxon>
        <taxon>Spirurina</taxon>
        <taxon>Spiruromorpha</taxon>
        <taxon>Filarioidea</taxon>
        <taxon>Onchocercidae</taxon>
        <taxon>Loa</taxon>
    </lineage>
</organism>
<dbReference type="AlphaFoldDB" id="A0A1I7VQP0"/>
<evidence type="ECO:0000313" key="3">
    <source>
        <dbReference type="WBParaSite" id="EN70_5222"/>
    </source>
</evidence>
<accession>A0A1I7VQP0</accession>
<reference evidence="3" key="2">
    <citation type="submission" date="2016-11" db="UniProtKB">
        <authorList>
            <consortium name="WormBaseParasite"/>
        </authorList>
    </citation>
    <scope>IDENTIFICATION</scope>
</reference>
<sequence>MGCNRSRIYHDNEVGVDHKDLALTTFEMQKADIIHDLDTDNDQKGRVAVDCIFRPTREIYGQRALDMAEQLIVWSKYGFKGEINLTSLGIKFRERPFPHDFPAFAHEKPAVELANLSRLRFSVEQLQKPTKNHDIEKMRGMGKNESIEDVAMKK</sequence>
<dbReference type="Proteomes" id="UP000095285">
    <property type="component" value="Unassembled WGS sequence"/>
</dbReference>
<evidence type="ECO:0000313" key="1">
    <source>
        <dbReference type="EMBL" id="EFO27296.1"/>
    </source>
</evidence>
<dbReference type="EMBL" id="JH712153">
    <property type="protein sequence ID" value="EFO27296.1"/>
    <property type="molecule type" value="Genomic_DNA"/>
</dbReference>
<name>A0A1I7VQP0_LOALO</name>
<dbReference type="OMA" id="RIYHDNE"/>
<dbReference type="GeneID" id="9938551"/>
<keyword evidence="2" id="KW-1185">Reference proteome</keyword>